<feature type="chain" id="PRO_5026651672" description="OmpA-like domain-containing protein" evidence="3">
    <location>
        <begin position="35"/>
        <end position="531"/>
    </location>
</feature>
<dbReference type="Proteomes" id="UP000474957">
    <property type="component" value="Unassembled WGS sequence"/>
</dbReference>
<evidence type="ECO:0000256" key="1">
    <source>
        <dbReference type="ARBA" id="ARBA00022729"/>
    </source>
</evidence>
<dbReference type="SUPFAM" id="SSF103088">
    <property type="entry name" value="OmpA-like"/>
    <property type="match status" value="1"/>
</dbReference>
<evidence type="ECO:0000313" key="5">
    <source>
        <dbReference type="EMBL" id="MSU88429.1"/>
    </source>
</evidence>
<dbReference type="CDD" id="cd07185">
    <property type="entry name" value="OmpA_C-like"/>
    <property type="match status" value="1"/>
</dbReference>
<dbReference type="InterPro" id="IPR024370">
    <property type="entry name" value="PBP_domain"/>
</dbReference>
<proteinExistence type="predicted"/>
<dbReference type="PROSITE" id="PS51123">
    <property type="entry name" value="OMPA_2"/>
    <property type="match status" value="1"/>
</dbReference>
<dbReference type="InterPro" id="IPR050811">
    <property type="entry name" value="Phosphate_ABC_transporter"/>
</dbReference>
<keyword evidence="6" id="KW-1185">Reference proteome</keyword>
<accession>A0A6L5YWV3</accession>
<dbReference type="Gene3D" id="3.40.190.10">
    <property type="entry name" value="Periplasmic binding protein-like II"/>
    <property type="match status" value="2"/>
</dbReference>
<organism evidence="5 6">
    <name type="scientific">Halovulum marinum</name>
    <dbReference type="NCBI Taxonomy" id="2662447"/>
    <lineage>
        <taxon>Bacteria</taxon>
        <taxon>Pseudomonadati</taxon>
        <taxon>Pseudomonadota</taxon>
        <taxon>Alphaproteobacteria</taxon>
        <taxon>Rhodobacterales</taxon>
        <taxon>Paracoccaceae</taxon>
        <taxon>Halovulum</taxon>
    </lineage>
</organism>
<dbReference type="EMBL" id="WIND01000001">
    <property type="protein sequence ID" value="MSU88429.1"/>
    <property type="molecule type" value="Genomic_DNA"/>
</dbReference>
<reference evidence="5 6" key="1">
    <citation type="submission" date="2019-10" db="EMBL/GenBank/DDBJ databases">
        <title>Cognatihalovulum marinum gen. nov. sp. nov., a new member of the family Rhodobacteraceae isolated from deep seawater of the Northwest Indian Ocean.</title>
        <authorList>
            <person name="Ruan C."/>
            <person name="Wang J."/>
            <person name="Zheng X."/>
            <person name="Song L."/>
            <person name="Zhu Y."/>
            <person name="Huang Y."/>
            <person name="Lu Z."/>
            <person name="Du W."/>
            <person name="Huang L."/>
            <person name="Dai X."/>
        </authorList>
    </citation>
    <scope>NUCLEOTIDE SEQUENCE [LARGE SCALE GENOMIC DNA]</scope>
    <source>
        <strain evidence="5 6">2CG4</strain>
    </source>
</reference>
<comment type="caution">
    <text evidence="5">The sequence shown here is derived from an EMBL/GenBank/DDBJ whole genome shotgun (WGS) entry which is preliminary data.</text>
</comment>
<dbReference type="InterPro" id="IPR036737">
    <property type="entry name" value="OmpA-like_sf"/>
</dbReference>
<dbReference type="AlphaFoldDB" id="A0A6L5YWV3"/>
<dbReference type="PANTHER" id="PTHR30570">
    <property type="entry name" value="PERIPLASMIC PHOSPHATE BINDING COMPONENT OF PHOSPHATE ABC TRANSPORTER"/>
    <property type="match status" value="1"/>
</dbReference>
<protein>
    <recommendedName>
        <fullName evidence="4">OmpA-like domain-containing protein</fullName>
    </recommendedName>
</protein>
<evidence type="ECO:0000256" key="3">
    <source>
        <dbReference type="SAM" id="SignalP"/>
    </source>
</evidence>
<dbReference type="SUPFAM" id="SSF53850">
    <property type="entry name" value="Periplasmic binding protein-like II"/>
    <property type="match status" value="1"/>
</dbReference>
<evidence type="ECO:0000256" key="2">
    <source>
        <dbReference type="PROSITE-ProRule" id="PRU00473"/>
    </source>
</evidence>
<dbReference type="Gene3D" id="3.30.1330.60">
    <property type="entry name" value="OmpA-like domain"/>
    <property type="match status" value="1"/>
</dbReference>
<feature type="signal peptide" evidence="3">
    <location>
        <begin position="1"/>
        <end position="34"/>
    </location>
</feature>
<dbReference type="PANTHER" id="PTHR30570:SF1">
    <property type="entry name" value="PHOSPHATE-BINDING PROTEIN PSTS"/>
    <property type="match status" value="1"/>
</dbReference>
<dbReference type="InterPro" id="IPR006665">
    <property type="entry name" value="OmpA-like"/>
</dbReference>
<name>A0A6L5YWV3_9RHOB</name>
<dbReference type="RefSeq" id="WP_154444480.1">
    <property type="nucleotide sequence ID" value="NZ_WIND01000001.1"/>
</dbReference>
<evidence type="ECO:0000259" key="4">
    <source>
        <dbReference type="PROSITE" id="PS51123"/>
    </source>
</evidence>
<dbReference type="Pfam" id="PF12849">
    <property type="entry name" value="PBP_like_2"/>
    <property type="match status" value="1"/>
</dbReference>
<keyword evidence="2" id="KW-0472">Membrane</keyword>
<dbReference type="GO" id="GO:0016020">
    <property type="term" value="C:membrane"/>
    <property type="evidence" value="ECO:0007669"/>
    <property type="project" value="UniProtKB-UniRule"/>
</dbReference>
<feature type="domain" description="OmpA-like" evidence="4">
    <location>
        <begin position="410"/>
        <end position="531"/>
    </location>
</feature>
<gene>
    <name evidence="5" type="ORF">GE300_02210</name>
</gene>
<keyword evidence="1 3" id="KW-0732">Signal</keyword>
<sequence length="531" mass="55177">MRAGTKHSVSRPRGIRALCLAAIVAAGASAGAAAQTVKLVSPSGGVDLSGRLVAFEDGVYTLETLFGTISVAAARVRCIGDPCPETGLDDSPGAIRIAGADRLAARAVPGLLEGFAASLGGVAAAQDIPGGTLWRGLTATDAPPLFAAELRDLSGADSLSDTLQGGYDLTVTAVPPLGVPLTEADAAAIDRLERDGAATTVALQGVLLVVHPRNRIDNLTPEEISALLTGRIDNWSRLGGADLPVRVVAQPGGGLVGAILRDRFLDGGALALDADAQVLADDAAVADEVAETPGAIGVVGLEGAGPAKPVGITVACGLTAEPGTFSAKTGEYPLHHRLVLLQTDDAGDPARALREYAASEAADATLRRLGLLDMSVVRHDQLAAARPVRAAIDISPDEGQVNLLRELYIDMLEWDRLSTTFRFDPDQPLALSAGSGPALERLGAYLRQLPAGTEIAFVGFTDGSGSFDERLRRAQFRADVVMSALAETVEPGALSRLRITGKGYADLKPVGCFADEHGRRLNRRVEVWVRR</sequence>
<evidence type="ECO:0000313" key="6">
    <source>
        <dbReference type="Proteomes" id="UP000474957"/>
    </source>
</evidence>